<protein>
    <recommendedName>
        <fullName evidence="3">Nidogen G2 beta-barrel domain-containing protein</fullName>
    </recommendedName>
</protein>
<evidence type="ECO:0008006" key="3">
    <source>
        <dbReference type="Google" id="ProtNLM"/>
    </source>
</evidence>
<accession>A0A091QLC5</accession>
<keyword evidence="2" id="KW-1185">Reference proteome</keyword>
<evidence type="ECO:0000313" key="1">
    <source>
        <dbReference type="EMBL" id="KFQ27714.1"/>
    </source>
</evidence>
<reference evidence="1 2" key="1">
    <citation type="submission" date="2014-04" db="EMBL/GenBank/DDBJ databases">
        <title>Genome evolution of avian class.</title>
        <authorList>
            <person name="Zhang G."/>
            <person name="Li C."/>
        </authorList>
    </citation>
    <scope>NUCLEOTIDE SEQUENCE [LARGE SCALE GENOMIC DNA]</scope>
    <source>
        <strain evidence="1">BGI_N332</strain>
    </source>
</reference>
<dbReference type="Proteomes" id="UP000053369">
    <property type="component" value="Unassembled WGS sequence"/>
</dbReference>
<feature type="non-terminal residue" evidence="1">
    <location>
        <position position="55"/>
    </location>
</feature>
<feature type="non-terminal residue" evidence="1">
    <location>
        <position position="1"/>
    </location>
</feature>
<gene>
    <name evidence="1" type="ORF">N332_13524</name>
</gene>
<evidence type="ECO:0000313" key="2">
    <source>
        <dbReference type="Proteomes" id="UP000053369"/>
    </source>
</evidence>
<name>A0A091QLC5_9AVES</name>
<proteinExistence type="predicted"/>
<dbReference type="EMBL" id="KK799519">
    <property type="protein sequence ID" value="KFQ27714.1"/>
    <property type="molecule type" value="Genomic_DNA"/>
</dbReference>
<dbReference type="AlphaFoldDB" id="A0A091QLC5"/>
<sequence>NGSKLEHRRFNLNMKKNFFTVRVTEHWHRLPREVVESPPLETFKTRLDVFLCDLV</sequence>
<organism evidence="1 2">
    <name type="scientific">Mesitornis unicolor</name>
    <name type="common">brown roatelo</name>
    <dbReference type="NCBI Taxonomy" id="54374"/>
    <lineage>
        <taxon>Eukaryota</taxon>
        <taxon>Metazoa</taxon>
        <taxon>Chordata</taxon>
        <taxon>Craniata</taxon>
        <taxon>Vertebrata</taxon>
        <taxon>Euteleostomi</taxon>
        <taxon>Archelosauria</taxon>
        <taxon>Archosauria</taxon>
        <taxon>Dinosauria</taxon>
        <taxon>Saurischia</taxon>
        <taxon>Theropoda</taxon>
        <taxon>Coelurosauria</taxon>
        <taxon>Aves</taxon>
        <taxon>Neognathae</taxon>
        <taxon>Neoaves</taxon>
        <taxon>Columbimorphae</taxon>
        <taxon>Mesitornithiformes</taxon>
        <taxon>Mesitornithidae</taxon>
        <taxon>Mesitornis</taxon>
    </lineage>
</organism>